<keyword evidence="3" id="KW-1185">Reference proteome</keyword>
<protein>
    <recommendedName>
        <fullName evidence="4">Pyridoxamine phosphate oxidase family protein</fullName>
    </recommendedName>
</protein>
<keyword evidence="1" id="KW-0812">Transmembrane</keyword>
<evidence type="ECO:0000313" key="2">
    <source>
        <dbReference type="EMBL" id="KAH6676128.1"/>
    </source>
</evidence>
<evidence type="ECO:0008006" key="4">
    <source>
        <dbReference type="Google" id="ProtNLM"/>
    </source>
</evidence>
<accession>A0A9P9A8Z7</accession>
<organism evidence="2 3">
    <name type="scientific">Plectosphaerella plurivora</name>
    <dbReference type="NCBI Taxonomy" id="936078"/>
    <lineage>
        <taxon>Eukaryota</taxon>
        <taxon>Fungi</taxon>
        <taxon>Dikarya</taxon>
        <taxon>Ascomycota</taxon>
        <taxon>Pezizomycotina</taxon>
        <taxon>Sordariomycetes</taxon>
        <taxon>Hypocreomycetidae</taxon>
        <taxon>Glomerellales</taxon>
        <taxon>Plectosphaerellaceae</taxon>
        <taxon>Plectosphaerella</taxon>
    </lineage>
</organism>
<comment type="caution">
    <text evidence="2">The sequence shown here is derived from an EMBL/GenBank/DDBJ whole genome shotgun (WGS) entry which is preliminary data.</text>
</comment>
<reference evidence="2" key="1">
    <citation type="journal article" date="2021" name="Nat. Commun.">
        <title>Genetic determinants of endophytism in the Arabidopsis root mycobiome.</title>
        <authorList>
            <person name="Mesny F."/>
            <person name="Miyauchi S."/>
            <person name="Thiergart T."/>
            <person name="Pickel B."/>
            <person name="Atanasova L."/>
            <person name="Karlsson M."/>
            <person name="Huettel B."/>
            <person name="Barry K.W."/>
            <person name="Haridas S."/>
            <person name="Chen C."/>
            <person name="Bauer D."/>
            <person name="Andreopoulos W."/>
            <person name="Pangilinan J."/>
            <person name="LaButti K."/>
            <person name="Riley R."/>
            <person name="Lipzen A."/>
            <person name="Clum A."/>
            <person name="Drula E."/>
            <person name="Henrissat B."/>
            <person name="Kohler A."/>
            <person name="Grigoriev I.V."/>
            <person name="Martin F.M."/>
            <person name="Hacquard S."/>
        </authorList>
    </citation>
    <scope>NUCLEOTIDE SEQUENCE</scope>
    <source>
        <strain evidence="2">MPI-SDFR-AT-0117</strain>
    </source>
</reference>
<dbReference type="EMBL" id="JAGSXJ010000024">
    <property type="protein sequence ID" value="KAH6676128.1"/>
    <property type="molecule type" value="Genomic_DNA"/>
</dbReference>
<gene>
    <name evidence="2" type="ORF">F5X68DRAFT_214023</name>
</gene>
<dbReference type="InterPro" id="IPR012349">
    <property type="entry name" value="Split_barrel_FMN-bd"/>
</dbReference>
<evidence type="ECO:0000313" key="3">
    <source>
        <dbReference type="Proteomes" id="UP000770015"/>
    </source>
</evidence>
<dbReference type="PANTHER" id="PTHR39336:SF1">
    <property type="entry name" value="PYRIDOXAMINE PHOSPHATE OXIDASE FAMILY PROTEIN (AFU_ORTHOLOGUE AFUA_6G11440)"/>
    <property type="match status" value="1"/>
</dbReference>
<dbReference type="Gene3D" id="2.30.110.10">
    <property type="entry name" value="Electron Transport, Fmn-binding Protein, Chain A"/>
    <property type="match status" value="1"/>
</dbReference>
<name>A0A9P9A8Z7_9PEZI</name>
<keyword evidence="1" id="KW-1133">Transmembrane helix</keyword>
<dbReference type="Proteomes" id="UP000770015">
    <property type="component" value="Unassembled WGS sequence"/>
</dbReference>
<keyword evidence="1" id="KW-0472">Membrane</keyword>
<dbReference type="PANTHER" id="PTHR39336">
    <property type="entry name" value="PYRIDOXAMINE PHOSPHATE OXIDASE FAMILY PROTEIN (AFU_ORTHOLOGUE AFUA_6G11440)"/>
    <property type="match status" value="1"/>
</dbReference>
<sequence>MKLYPSIPPNLADWAIRQPVFLTASAPTHAAHVNVSPKGLAAHIAFLGPNLVAYIDRTGSGCETIAHSYENGRLTLMFMSFGTIPRILRLFCRSRVVESDAPDFDDWVRRVAGETGRTKEDLDGARAVIICDVWEVQTSCGYGVPVVKKGIYAPGKDTPALIEEDDGKQADELSVFEDRRTLDDNWRRRALNGTIEEYQAQTNTESIDGLPGLRTARRTAGESLLLTDFKARIKRAAAEVDGIALGIAVSLVSLGIYHGVTAFMRQGRF</sequence>
<dbReference type="AlphaFoldDB" id="A0A9P9A8Z7"/>
<dbReference type="OrthoDB" id="539398at2759"/>
<feature type="transmembrane region" description="Helical" evidence="1">
    <location>
        <begin position="242"/>
        <end position="264"/>
    </location>
</feature>
<evidence type="ECO:0000256" key="1">
    <source>
        <dbReference type="SAM" id="Phobius"/>
    </source>
</evidence>
<proteinExistence type="predicted"/>